<dbReference type="KEGG" id="cpra:CPter91_3612"/>
<dbReference type="AlphaFoldDB" id="A0A127Q7C1"/>
<sequence length="38" mass="4285">MLSEAWLEFTMARVAPFPVAGEEILPRFISIAQSLYSL</sequence>
<dbReference type="Proteomes" id="UP000074561">
    <property type="component" value="Chromosome"/>
</dbReference>
<protein>
    <submittedName>
        <fullName evidence="1">Uncharacterized protein</fullName>
    </submittedName>
</protein>
<dbReference type="PATRIC" id="fig|279113.9.peg.3582"/>
<evidence type="ECO:0000313" key="1">
    <source>
        <dbReference type="EMBL" id="AMP05933.1"/>
    </source>
</evidence>
<proteinExistence type="predicted"/>
<reference evidence="1 2" key="1">
    <citation type="submission" date="2015-11" db="EMBL/GenBank/DDBJ databases">
        <title>Exploring the genomic traits of fungus-feeding bacterial genus Collimonas.</title>
        <authorList>
            <person name="Song C."/>
            <person name="Schmidt R."/>
            <person name="de Jager V."/>
            <person name="Krzyzanowska D."/>
            <person name="Jongedijk E."/>
            <person name="Cankar K."/>
            <person name="Beekwilder J."/>
            <person name="van Veen A."/>
            <person name="de Boer W."/>
            <person name="van Veen J.A."/>
            <person name="Garbeva P."/>
        </authorList>
    </citation>
    <scope>NUCLEOTIDE SEQUENCE [LARGE SCALE GENOMIC DNA]</scope>
    <source>
        <strain evidence="1 2">Ter91</strain>
    </source>
</reference>
<name>A0A127Q7C1_9BURK</name>
<gene>
    <name evidence="1" type="ORF">CPter91_3612</name>
</gene>
<accession>A0A127Q7C1</accession>
<evidence type="ECO:0000313" key="2">
    <source>
        <dbReference type="Proteomes" id="UP000074561"/>
    </source>
</evidence>
<dbReference type="EMBL" id="CP013234">
    <property type="protein sequence ID" value="AMP05933.1"/>
    <property type="molecule type" value="Genomic_DNA"/>
</dbReference>
<organism evidence="1 2">
    <name type="scientific">Collimonas pratensis</name>
    <dbReference type="NCBI Taxonomy" id="279113"/>
    <lineage>
        <taxon>Bacteria</taxon>
        <taxon>Pseudomonadati</taxon>
        <taxon>Pseudomonadota</taxon>
        <taxon>Betaproteobacteria</taxon>
        <taxon>Burkholderiales</taxon>
        <taxon>Oxalobacteraceae</taxon>
        <taxon>Collimonas</taxon>
    </lineage>
</organism>
<dbReference type="STRING" id="279113.CPter91_3612"/>